<sequence length="499" mass="54465">MAFRLADLPPEIRHLIWGATLPGRRRVFHVRDCVAKVVYYPNPGEEEEGEAEEEEGGGNHGVQGHEEEDDGGNGGVDSPRTPPSWHAPACREEEERTFDFHIRHPPPSATQICRESRAVALSWGFFLFAANNGNSSSSRVMVSNGVGSSSTSSSRVTSNRVSSSSRVTSSRSSRFRSRFSSRFSGGSPGLWFNPQRDMLYLDRNMRHRIKAEPRLQQQHAVAVANGMDKVLHVGVEWRAWFRDIPRLLHEGDNNGDDDEQGEEGQGDNTDTDNTDMRMVAHWRSAMEALLLCCPSAGTISFVLPRVRHVGGVTFGREPYGAARYPCDLAPLPDEVRVPWEKKKQQQPLGAAAAAGTAGAGLALAALLAGGGSSSSGGGSTRSALTEWRAIRREMQSALASLAYDKKGAEMMSRRHGWEEEEEEDTKKGKDRALVAAPAAAATQGGRRNGTRATPTSATTTTTTATTRTTPTPPKVQGWWLLRAGAPTDYEQQQVREFLS</sequence>
<feature type="region of interest" description="Disordered" evidence="1">
    <location>
        <begin position="137"/>
        <end position="169"/>
    </location>
</feature>
<name>A0A9Q8QM36_9HYPO</name>
<dbReference type="Proteomes" id="UP000829364">
    <property type="component" value="Chromosome 6"/>
</dbReference>
<protein>
    <recommendedName>
        <fullName evidence="2">2EXR domain-containing protein</fullName>
    </recommendedName>
</protein>
<feature type="compositionally biased region" description="Acidic residues" evidence="1">
    <location>
        <begin position="253"/>
        <end position="273"/>
    </location>
</feature>
<accession>A0A9Q8QM36</accession>
<feature type="region of interest" description="Disordered" evidence="1">
    <location>
        <begin position="44"/>
        <end position="87"/>
    </location>
</feature>
<feature type="region of interest" description="Disordered" evidence="1">
    <location>
        <begin position="412"/>
        <end position="431"/>
    </location>
</feature>
<dbReference type="EMBL" id="CP086359">
    <property type="protein sequence ID" value="UNI21224.1"/>
    <property type="molecule type" value="Genomic_DNA"/>
</dbReference>
<organism evidence="3 4">
    <name type="scientific">Purpureocillium takamizusanense</name>
    <dbReference type="NCBI Taxonomy" id="2060973"/>
    <lineage>
        <taxon>Eukaryota</taxon>
        <taxon>Fungi</taxon>
        <taxon>Dikarya</taxon>
        <taxon>Ascomycota</taxon>
        <taxon>Pezizomycotina</taxon>
        <taxon>Sordariomycetes</taxon>
        <taxon>Hypocreomycetidae</taxon>
        <taxon>Hypocreales</taxon>
        <taxon>Ophiocordycipitaceae</taxon>
        <taxon>Purpureocillium</taxon>
    </lineage>
</organism>
<dbReference type="InterPro" id="IPR045518">
    <property type="entry name" value="2EXR"/>
</dbReference>
<dbReference type="PANTHER" id="PTHR35910:SF6">
    <property type="entry name" value="2EXR DOMAIN-CONTAINING PROTEIN"/>
    <property type="match status" value="1"/>
</dbReference>
<dbReference type="KEGG" id="ptkz:JDV02_007234"/>
<gene>
    <name evidence="3" type="ORF">JDV02_007234</name>
</gene>
<proteinExistence type="predicted"/>
<evidence type="ECO:0000313" key="4">
    <source>
        <dbReference type="Proteomes" id="UP000829364"/>
    </source>
</evidence>
<feature type="region of interest" description="Disordered" evidence="1">
    <location>
        <begin position="249"/>
        <end position="274"/>
    </location>
</feature>
<evidence type="ECO:0000256" key="1">
    <source>
        <dbReference type="SAM" id="MobiDB-lite"/>
    </source>
</evidence>
<keyword evidence="4" id="KW-1185">Reference proteome</keyword>
<evidence type="ECO:0000259" key="2">
    <source>
        <dbReference type="Pfam" id="PF20150"/>
    </source>
</evidence>
<dbReference type="AlphaFoldDB" id="A0A9Q8QM36"/>
<feature type="domain" description="2EXR" evidence="2">
    <location>
        <begin position="7"/>
        <end position="128"/>
    </location>
</feature>
<feature type="compositionally biased region" description="Acidic residues" evidence="1">
    <location>
        <begin position="44"/>
        <end position="56"/>
    </location>
</feature>
<feature type="region of interest" description="Disordered" evidence="1">
    <location>
        <begin position="436"/>
        <end position="476"/>
    </location>
</feature>
<dbReference type="Pfam" id="PF20150">
    <property type="entry name" value="2EXR"/>
    <property type="match status" value="1"/>
</dbReference>
<feature type="compositionally biased region" description="Low complexity" evidence="1">
    <location>
        <begin position="450"/>
        <end position="469"/>
    </location>
</feature>
<dbReference type="GeneID" id="72069182"/>
<dbReference type="RefSeq" id="XP_047844705.1">
    <property type="nucleotide sequence ID" value="XM_047988707.1"/>
</dbReference>
<evidence type="ECO:0000313" key="3">
    <source>
        <dbReference type="EMBL" id="UNI21224.1"/>
    </source>
</evidence>
<dbReference type="PANTHER" id="PTHR35910">
    <property type="entry name" value="2EXR DOMAIN-CONTAINING PROTEIN"/>
    <property type="match status" value="1"/>
</dbReference>
<dbReference type="OrthoDB" id="3561261at2759"/>
<reference evidence="3" key="1">
    <citation type="submission" date="2021-11" db="EMBL/GenBank/DDBJ databases">
        <title>Purpureocillium_takamizusanense_genome.</title>
        <authorList>
            <person name="Nguyen N.-H."/>
        </authorList>
    </citation>
    <scope>NUCLEOTIDE SEQUENCE</scope>
    <source>
        <strain evidence="3">PT3</strain>
    </source>
</reference>